<evidence type="ECO:0000313" key="2">
    <source>
        <dbReference type="Ensembl" id="ENSACAP00000024623.1"/>
    </source>
</evidence>
<evidence type="ECO:0000313" key="3">
    <source>
        <dbReference type="Proteomes" id="UP000001646"/>
    </source>
</evidence>
<keyword evidence="3" id="KW-1185">Reference proteome</keyword>
<dbReference type="Proteomes" id="UP000001646">
    <property type="component" value="Unplaced"/>
</dbReference>
<dbReference type="Ensembl" id="ENSACAT00000054497.1">
    <property type="protein sequence ID" value="ENSACAP00000024623.1"/>
    <property type="gene ID" value="ENSACAG00000003277.3"/>
</dbReference>
<dbReference type="Bgee" id="ENSACAG00000003277">
    <property type="expression patterns" value="Expressed in testis and 11 other cell types or tissues"/>
</dbReference>
<dbReference type="AlphaFoldDB" id="A0A803SNT3"/>
<protein>
    <submittedName>
        <fullName evidence="2">Phosphodiesterase 10A</fullName>
    </submittedName>
</protein>
<proteinExistence type="predicted"/>
<feature type="region of interest" description="Disordered" evidence="1">
    <location>
        <begin position="1"/>
        <end position="30"/>
    </location>
</feature>
<reference evidence="2" key="2">
    <citation type="submission" date="2025-08" db="UniProtKB">
        <authorList>
            <consortium name="Ensembl"/>
        </authorList>
    </citation>
    <scope>IDENTIFICATION</scope>
</reference>
<evidence type="ECO:0000256" key="1">
    <source>
        <dbReference type="SAM" id="MobiDB-lite"/>
    </source>
</evidence>
<gene>
    <name evidence="2" type="primary">PDE10A</name>
</gene>
<dbReference type="GeneTree" id="ENSGT00940000156543"/>
<reference evidence="2" key="3">
    <citation type="submission" date="2025-09" db="UniProtKB">
        <authorList>
            <consortium name="Ensembl"/>
        </authorList>
    </citation>
    <scope>IDENTIFICATION</scope>
</reference>
<organism evidence="2 3">
    <name type="scientific">Anolis carolinensis</name>
    <name type="common">Green anole</name>
    <name type="synonym">American chameleon</name>
    <dbReference type="NCBI Taxonomy" id="28377"/>
    <lineage>
        <taxon>Eukaryota</taxon>
        <taxon>Metazoa</taxon>
        <taxon>Chordata</taxon>
        <taxon>Craniata</taxon>
        <taxon>Vertebrata</taxon>
        <taxon>Euteleostomi</taxon>
        <taxon>Lepidosauria</taxon>
        <taxon>Squamata</taxon>
        <taxon>Bifurcata</taxon>
        <taxon>Unidentata</taxon>
        <taxon>Episquamata</taxon>
        <taxon>Toxicofera</taxon>
        <taxon>Iguania</taxon>
        <taxon>Dactyloidae</taxon>
        <taxon>Anolis</taxon>
    </lineage>
</organism>
<accession>A0A803SNT3</accession>
<sequence length="124" mass="14011">MLESGAKPKKSLIRTSPDKSDVLTSEDRSRPNSKLAEAFEVAEKKLGLTDEKVKAYLSLHPQVLDEFVSESVSSETVEKWLRRKNHIDEDVSTPKHVNRVSIICFPLYSLEGEIVFQRLSVPLS</sequence>
<reference evidence="2" key="1">
    <citation type="submission" date="2009-12" db="EMBL/GenBank/DDBJ databases">
        <title>The Genome Sequence of Anolis carolinensis (Green Anole Lizard).</title>
        <authorList>
            <consortium name="The Genome Sequencing Platform"/>
            <person name="Di Palma F."/>
            <person name="Alfoldi J."/>
            <person name="Heiman D."/>
            <person name="Young S."/>
            <person name="Grabherr M."/>
            <person name="Johnson J."/>
            <person name="Lander E.S."/>
            <person name="Lindblad-Toh K."/>
        </authorList>
    </citation>
    <scope>NUCLEOTIDE SEQUENCE [LARGE SCALE GENOMIC DNA]</scope>
    <source>
        <strain evidence="2">JBL SC #1</strain>
    </source>
</reference>
<name>A0A803SNT3_ANOCA</name>
<feature type="compositionally biased region" description="Basic and acidic residues" evidence="1">
    <location>
        <begin position="16"/>
        <end position="30"/>
    </location>
</feature>